<dbReference type="GO" id="GO:0003824">
    <property type="term" value="F:catalytic activity"/>
    <property type="evidence" value="ECO:0007669"/>
    <property type="project" value="InterPro"/>
</dbReference>
<evidence type="ECO:0000256" key="2">
    <source>
        <dbReference type="SAM" id="Phobius"/>
    </source>
</evidence>
<dbReference type="CDD" id="cd09107">
    <property type="entry name" value="PLDc_vPLD3_4_5_like_2"/>
    <property type="match status" value="1"/>
</dbReference>
<evidence type="ECO:0000259" key="3">
    <source>
        <dbReference type="PROSITE" id="PS50035"/>
    </source>
</evidence>
<keyword evidence="5" id="KW-1185">Reference proteome</keyword>
<dbReference type="AlphaFoldDB" id="A0A2G9V4E3"/>
<dbReference type="InterPro" id="IPR001736">
    <property type="entry name" value="PLipase_D/transphosphatidylase"/>
</dbReference>
<feature type="domain" description="PLD phosphodiesterase" evidence="3">
    <location>
        <begin position="104"/>
        <end position="131"/>
    </location>
</feature>
<accession>A0A2G9V4E3</accession>
<keyword evidence="2" id="KW-1133">Transmembrane helix</keyword>
<feature type="transmembrane region" description="Helical" evidence="2">
    <location>
        <begin position="26"/>
        <end position="49"/>
    </location>
</feature>
<dbReference type="InterPro" id="IPR032803">
    <property type="entry name" value="PLDc_3"/>
</dbReference>
<sequence length="390" mass="43867">MIVTENGDNIKNVQDQSDTSSRKMSAGVLCGHAITAAVAILLTSGIWLAGELIYNTILKTAQRGVKVRIAQTYKDGGYPETTNLAANSNGNLEVRSLDFTQWYPGGILHTKSWAVDGKHFYVGSANFDWRSLTQVKELGMAAFNCPCLAQDFTKLLDIYWDMGAPGAKIPQSWPDSYATPSYHERPTSVPQSNGGQAVYFSVSPPGFQSCGRESDIDAMVKLIDEAQDRLDMAVMDYSPCTRYLKPLNSWYGRLDEAIRRAAFDRQVKDISSQLQCVYQGGKCVRRGSIQVRFIQVPDMQYGSIPYARVYHNKYFVTEKAVYLGTSNWTPDYWKYTAGIGMIVRSDDSSQKSFVVNQMAQIFERDWNSDYVIPLSYFDNNGKWTNTTRRT</sequence>
<evidence type="ECO:0000256" key="1">
    <source>
        <dbReference type="ARBA" id="ARBA00008664"/>
    </source>
</evidence>
<organism evidence="4 5">
    <name type="scientific">Teladorsagia circumcincta</name>
    <name type="common">Brown stomach worm</name>
    <name type="synonym">Ostertagia circumcincta</name>
    <dbReference type="NCBI Taxonomy" id="45464"/>
    <lineage>
        <taxon>Eukaryota</taxon>
        <taxon>Metazoa</taxon>
        <taxon>Ecdysozoa</taxon>
        <taxon>Nematoda</taxon>
        <taxon>Chromadorea</taxon>
        <taxon>Rhabditida</taxon>
        <taxon>Rhabditina</taxon>
        <taxon>Rhabditomorpha</taxon>
        <taxon>Strongyloidea</taxon>
        <taxon>Trichostrongylidae</taxon>
        <taxon>Teladorsagia</taxon>
    </lineage>
</organism>
<dbReference type="Gene3D" id="3.30.870.10">
    <property type="entry name" value="Endonuclease Chain A"/>
    <property type="match status" value="2"/>
</dbReference>
<comment type="similarity">
    <text evidence="1">Belongs to the phospholipase D family.</text>
</comment>
<dbReference type="PROSITE" id="PS50035">
    <property type="entry name" value="PLD"/>
    <property type="match status" value="2"/>
</dbReference>
<dbReference type="EMBL" id="KZ345001">
    <property type="protein sequence ID" value="PIO77347.1"/>
    <property type="molecule type" value="Genomic_DNA"/>
</dbReference>
<feature type="domain" description="PLD phosphodiesterase" evidence="3">
    <location>
        <begin position="306"/>
        <end position="332"/>
    </location>
</feature>
<evidence type="ECO:0000313" key="4">
    <source>
        <dbReference type="EMBL" id="PIO77347.1"/>
    </source>
</evidence>
<dbReference type="PANTHER" id="PTHR10185:SF12">
    <property type="entry name" value="PLD PHOSPHODIESTERASE DOMAIN-CONTAINING PROTEIN"/>
    <property type="match status" value="1"/>
</dbReference>
<name>A0A2G9V4E3_TELCI</name>
<keyword evidence="2" id="KW-0812">Transmembrane</keyword>
<proteinExistence type="inferred from homology"/>
<dbReference type="InterPro" id="IPR050874">
    <property type="entry name" value="Diverse_PLD-related"/>
</dbReference>
<dbReference type="SMART" id="SM00155">
    <property type="entry name" value="PLDc"/>
    <property type="match status" value="2"/>
</dbReference>
<keyword evidence="2" id="KW-0472">Membrane</keyword>
<dbReference type="Pfam" id="PF13918">
    <property type="entry name" value="PLDc_3"/>
    <property type="match status" value="1"/>
</dbReference>
<reference evidence="4 5" key="1">
    <citation type="submission" date="2015-09" db="EMBL/GenBank/DDBJ databases">
        <title>Draft genome of the parasitic nematode Teladorsagia circumcincta isolate WARC Sus (inbred).</title>
        <authorList>
            <person name="Mitreva M."/>
        </authorList>
    </citation>
    <scope>NUCLEOTIDE SEQUENCE [LARGE SCALE GENOMIC DNA]</scope>
    <source>
        <strain evidence="4 5">S</strain>
    </source>
</reference>
<protein>
    <submittedName>
        <fullName evidence="4">Phospholipase D domain protein</fullName>
    </submittedName>
</protein>
<dbReference type="SUPFAM" id="SSF56024">
    <property type="entry name" value="Phospholipase D/nuclease"/>
    <property type="match status" value="2"/>
</dbReference>
<dbReference type="PANTHER" id="PTHR10185">
    <property type="entry name" value="PHOSPHOLIPASE D - RELATED"/>
    <property type="match status" value="1"/>
</dbReference>
<dbReference type="OrthoDB" id="1923775at2759"/>
<dbReference type="Proteomes" id="UP000230423">
    <property type="component" value="Unassembled WGS sequence"/>
</dbReference>
<gene>
    <name evidence="4" type="ORF">TELCIR_00533</name>
</gene>
<evidence type="ECO:0000313" key="5">
    <source>
        <dbReference type="Proteomes" id="UP000230423"/>
    </source>
</evidence>